<proteinExistence type="predicted"/>
<dbReference type="AlphaFoldDB" id="A0A1V5ZM88"/>
<evidence type="ECO:0000313" key="1">
    <source>
        <dbReference type="EMBL" id="OQB41186.1"/>
    </source>
</evidence>
<evidence type="ECO:0008006" key="2">
    <source>
        <dbReference type="Google" id="ProtNLM"/>
    </source>
</evidence>
<dbReference type="Proteomes" id="UP000485621">
    <property type="component" value="Unassembled WGS sequence"/>
</dbReference>
<comment type="caution">
    <text evidence="1">The sequence shown here is derived from an EMBL/GenBank/DDBJ whole genome shotgun (WGS) entry which is preliminary data.</text>
</comment>
<dbReference type="EMBL" id="MWDB01000022">
    <property type="protein sequence ID" value="OQB41186.1"/>
    <property type="molecule type" value="Genomic_DNA"/>
</dbReference>
<name>A0A1V5ZM88_9BACT</name>
<organism evidence="1">
    <name type="scientific">candidate division CPR1 bacterium ADurb.Bin160</name>
    <dbReference type="NCBI Taxonomy" id="1852826"/>
    <lineage>
        <taxon>Bacteria</taxon>
        <taxon>candidate division CPR1</taxon>
    </lineage>
</organism>
<protein>
    <recommendedName>
        <fullName evidence="2">tRNA uridine(34) 5-carboxymethylaminomethyl modification radical SAM/GNAT enzyme Elp3</fullName>
    </recommendedName>
</protein>
<sequence>MNEYQNLVLEIIELNSQNKVTLDEFKNIKRMFSKKHKLSDIPTNIKLIRAYHQLLKAKKISKNIDIENLFKKRSIRSDSGIVAVQVLTKPYPCPGQCIFCPNEK</sequence>
<reference evidence="1" key="1">
    <citation type="submission" date="2017-02" db="EMBL/GenBank/DDBJ databases">
        <title>Delving into the versatile metabolic prowess of the omnipresent phylum Bacteroidetes.</title>
        <authorList>
            <person name="Nobu M.K."/>
            <person name="Mei R."/>
            <person name="Narihiro T."/>
            <person name="Kuroda K."/>
            <person name="Liu W.-T."/>
        </authorList>
    </citation>
    <scope>NUCLEOTIDE SEQUENCE</scope>
    <source>
        <strain evidence="1">ADurb.Bin160</strain>
    </source>
</reference>
<gene>
    <name evidence="1" type="ORF">BWY04_00993</name>
</gene>
<accession>A0A1V5ZM88</accession>